<dbReference type="EMBL" id="CP095474">
    <property type="protein sequence ID" value="URN14627.1"/>
    <property type="molecule type" value="Genomic_DNA"/>
</dbReference>
<feature type="compositionally biased region" description="Pro residues" evidence="2">
    <location>
        <begin position="334"/>
        <end position="345"/>
    </location>
</feature>
<dbReference type="RefSeq" id="WP_158684295.1">
    <property type="nucleotide sequence ID" value="NZ_CP095474.1"/>
</dbReference>
<keyword evidence="3" id="KW-0472">Membrane</keyword>
<feature type="transmembrane region" description="Helical" evidence="3">
    <location>
        <begin position="428"/>
        <end position="444"/>
    </location>
</feature>
<reference evidence="4" key="1">
    <citation type="submission" date="2022-04" db="EMBL/GenBank/DDBJ databases">
        <title>Systematic whole-genome sequencing reveals an unexpected diversity among actinomycetoma pathogens and provides insights into their antibacterial susceptibilities.</title>
        <authorList>
            <person name="Watson A.K."/>
            <person name="Kepplinger B."/>
            <person name="Bakhiet S.M."/>
            <person name="Mhmoud N.A."/>
            <person name="Chapman J."/>
            <person name="Allenby N."/>
            <person name="Mickiewicz K."/>
            <person name="Goodfellow M."/>
            <person name="Fahal A.H."/>
            <person name="Errington J."/>
        </authorList>
    </citation>
    <scope>NUCLEOTIDE SEQUENCE</scope>
    <source>
        <strain evidence="4">SD 504</strain>
    </source>
</reference>
<feature type="region of interest" description="Disordered" evidence="2">
    <location>
        <begin position="301"/>
        <end position="352"/>
    </location>
</feature>
<sequence length="445" mass="48903">MPQRPAAPASPTAPDRAALRAERRRLREAVQAKRSLLRKRAAFEKAEERRRFTASASRAQAIRTHQAALAAADRDRQREQQAVAAELRALDDGRQDSEARELRLLRQQFIDRALRRAHLSARELNGLGTGLINDLAARGIRTAADFTGVERGTAPNGKGGEAVWIRLANGHRVHINGIGEHRAKVLVEWRRSCVRRAEERAPKRITPADRRRIEEASKRRRAELEARRASAESVADEARAEAGGILEAALARLAETDRAAARAAAVQRARYDILAEELSSLERQLEESYAAHGDLGFLSRWGTRRTRPAPPAPAPNPSVRKPPTHALRPQTSAAPPPPEPAPPGEPEASPMGAGARRPGLWWLVPVVFYLVSVPTGTPVLVGAPPRVAALLGAGHLLVSAYVFGLWVRSRRRWRNRRTAARMPKSAHVAIWTWPAIAVSIAAQYA</sequence>
<feature type="transmembrane region" description="Helical" evidence="3">
    <location>
        <begin position="387"/>
        <end position="407"/>
    </location>
</feature>
<dbReference type="Proteomes" id="UP001056383">
    <property type="component" value="Chromosome"/>
</dbReference>
<keyword evidence="3" id="KW-1133">Transmembrane helix</keyword>
<gene>
    <name evidence="4" type="ORF">MW084_00385</name>
</gene>
<evidence type="ECO:0000256" key="3">
    <source>
        <dbReference type="SAM" id="Phobius"/>
    </source>
</evidence>
<feature type="coiled-coil region" evidence="1">
    <location>
        <begin position="221"/>
        <end position="291"/>
    </location>
</feature>
<evidence type="ECO:0000313" key="5">
    <source>
        <dbReference type="Proteomes" id="UP001056383"/>
    </source>
</evidence>
<organism evidence="4 5">
    <name type="scientific">Streptomyces sudanensis</name>
    <dbReference type="NCBI Taxonomy" id="436397"/>
    <lineage>
        <taxon>Bacteria</taxon>
        <taxon>Bacillati</taxon>
        <taxon>Actinomycetota</taxon>
        <taxon>Actinomycetes</taxon>
        <taxon>Kitasatosporales</taxon>
        <taxon>Streptomycetaceae</taxon>
        <taxon>Streptomyces</taxon>
    </lineage>
</organism>
<accession>A0ABY4TCT4</accession>
<keyword evidence="5" id="KW-1185">Reference proteome</keyword>
<protein>
    <submittedName>
        <fullName evidence="4">Uncharacterized protein</fullName>
    </submittedName>
</protein>
<keyword evidence="1" id="KW-0175">Coiled coil</keyword>
<evidence type="ECO:0000256" key="1">
    <source>
        <dbReference type="SAM" id="Coils"/>
    </source>
</evidence>
<keyword evidence="3" id="KW-0812">Transmembrane</keyword>
<feature type="transmembrane region" description="Helical" evidence="3">
    <location>
        <begin position="360"/>
        <end position="381"/>
    </location>
</feature>
<evidence type="ECO:0000256" key="2">
    <source>
        <dbReference type="SAM" id="MobiDB-lite"/>
    </source>
</evidence>
<evidence type="ECO:0000313" key="4">
    <source>
        <dbReference type="EMBL" id="URN14627.1"/>
    </source>
</evidence>
<proteinExistence type="predicted"/>
<name>A0ABY4TCT4_9ACTN</name>